<dbReference type="InterPro" id="IPR001667">
    <property type="entry name" value="DDH_dom"/>
</dbReference>
<evidence type="ECO:0000313" key="3">
    <source>
        <dbReference type="EMBL" id="PRO64331.1"/>
    </source>
</evidence>
<dbReference type="PANTHER" id="PTHR47618">
    <property type="entry name" value="BIFUNCTIONAL OLIGORIBONUCLEASE AND PAP PHOSPHATASE NRNA"/>
    <property type="match status" value="1"/>
</dbReference>
<sequence>MQEQIWEAVSRHDTVILHRHVRPDPDAVGSQAGLAELIKTSFPQKKLYLAGESEASLEFLSGMDTFDDAVYEGALVIVCDTANTARIDGAGWDKGKMLIKIDHHPDVEPYGDIQWVDTEASSTSEMIAELAENVGADMHDEAARLLYAGITADTGRFRFPNTTSRTFHAAQKLAAFTFDRSSLYHEMEKTSLTLLRLQGYVLSSVELTKNGAARVNLSEETLASFDVTSNDAAAIVNCFSHLDGLRAWVFFVEEPERIRVRMRSKGPEINALAQKYRGGGHPMASGADALNWEEADALFQELDELCGHFPK</sequence>
<dbReference type="EMBL" id="PVNS01000019">
    <property type="protein sequence ID" value="PRO64331.1"/>
    <property type="molecule type" value="Genomic_DNA"/>
</dbReference>
<dbReference type="Gene3D" id="3.10.310.30">
    <property type="match status" value="1"/>
</dbReference>
<dbReference type="SUPFAM" id="SSF64182">
    <property type="entry name" value="DHH phosphoesterases"/>
    <property type="match status" value="1"/>
</dbReference>
<dbReference type="PANTHER" id="PTHR47618:SF1">
    <property type="entry name" value="BIFUNCTIONAL OLIGORIBONUCLEASE AND PAP PHOSPHATASE NRNA"/>
    <property type="match status" value="1"/>
</dbReference>
<dbReference type="InterPro" id="IPR038763">
    <property type="entry name" value="DHH_sf"/>
</dbReference>
<evidence type="ECO:0000259" key="1">
    <source>
        <dbReference type="Pfam" id="PF01368"/>
    </source>
</evidence>
<proteinExistence type="predicted"/>
<dbReference type="InterPro" id="IPR003156">
    <property type="entry name" value="DHHA1_dom"/>
</dbReference>
<keyword evidence="4" id="KW-1185">Reference proteome</keyword>
<accession>A0A2P6MDG7</accession>
<name>A0A2P6MDG7_ALKUR</name>
<dbReference type="GO" id="GO:0003676">
    <property type="term" value="F:nucleic acid binding"/>
    <property type="evidence" value="ECO:0007669"/>
    <property type="project" value="InterPro"/>
</dbReference>
<dbReference type="OrthoDB" id="9803668at2"/>
<dbReference type="AlphaFoldDB" id="A0A2P6MDG7"/>
<gene>
    <name evidence="3" type="ORF">C6I21_15450</name>
</gene>
<dbReference type="Pfam" id="PF01368">
    <property type="entry name" value="DHH"/>
    <property type="match status" value="1"/>
</dbReference>
<dbReference type="RefSeq" id="WP_105960385.1">
    <property type="nucleotide sequence ID" value="NZ_PVNS01000019.1"/>
</dbReference>
<dbReference type="Gene3D" id="3.90.1640.10">
    <property type="entry name" value="inorganic pyrophosphatase (n-terminal core)"/>
    <property type="match status" value="1"/>
</dbReference>
<comment type="caution">
    <text evidence="3">The sequence shown here is derived from an EMBL/GenBank/DDBJ whole genome shotgun (WGS) entry which is preliminary data.</text>
</comment>
<reference evidence="3 4" key="1">
    <citation type="submission" date="2018-03" db="EMBL/GenBank/DDBJ databases">
        <title>Bacillus urumqiensis sp. nov., a moderately haloalkaliphilic bacterium isolated from a salt lake.</title>
        <authorList>
            <person name="Zhao B."/>
            <person name="Liao Z."/>
        </authorList>
    </citation>
    <scope>NUCLEOTIDE SEQUENCE [LARGE SCALE GENOMIC DNA]</scope>
    <source>
        <strain evidence="3 4">BZ-SZ-XJ18</strain>
    </source>
</reference>
<feature type="domain" description="DDH" evidence="1">
    <location>
        <begin position="15"/>
        <end position="150"/>
    </location>
</feature>
<organism evidence="3 4">
    <name type="scientific">Alkalicoccus urumqiensis</name>
    <name type="common">Bacillus urumqiensis</name>
    <dbReference type="NCBI Taxonomy" id="1548213"/>
    <lineage>
        <taxon>Bacteria</taxon>
        <taxon>Bacillati</taxon>
        <taxon>Bacillota</taxon>
        <taxon>Bacilli</taxon>
        <taxon>Bacillales</taxon>
        <taxon>Bacillaceae</taxon>
        <taxon>Alkalicoccus</taxon>
    </lineage>
</organism>
<evidence type="ECO:0000313" key="4">
    <source>
        <dbReference type="Proteomes" id="UP000243650"/>
    </source>
</evidence>
<dbReference type="InterPro" id="IPR051319">
    <property type="entry name" value="Oligoribo/pAp-PDE_c-di-AMP_PDE"/>
</dbReference>
<feature type="domain" description="DHHA1" evidence="2">
    <location>
        <begin position="224"/>
        <end position="306"/>
    </location>
</feature>
<dbReference type="Proteomes" id="UP000243650">
    <property type="component" value="Unassembled WGS sequence"/>
</dbReference>
<protein>
    <submittedName>
        <fullName evidence="3">DHH family phosphoesterase</fullName>
    </submittedName>
</protein>
<evidence type="ECO:0000259" key="2">
    <source>
        <dbReference type="Pfam" id="PF02272"/>
    </source>
</evidence>
<dbReference type="Pfam" id="PF02272">
    <property type="entry name" value="DHHA1"/>
    <property type="match status" value="1"/>
</dbReference>